<evidence type="ECO:0000256" key="1">
    <source>
        <dbReference type="ARBA" id="ARBA00022679"/>
    </source>
</evidence>
<keyword evidence="2" id="KW-0012">Acyltransferase</keyword>
<dbReference type="AlphaFoldDB" id="A0A1Y5T8K8"/>
<sequence>MAYELRIARNHDSPALIAVIDAEYARYREAGIALPPVSEGIPDDIRNNWVCVACDGDDLIGGVIVSLAGEKPWLMNLAVHPRRAGRGVGKALIHAAIGTARQAGHHELRLSTHVDMPENVALYRHLGWVFTGLDRNKVTMAFDLTNIDPHGSTP</sequence>
<evidence type="ECO:0000259" key="3">
    <source>
        <dbReference type="PROSITE" id="PS51186"/>
    </source>
</evidence>
<dbReference type="PANTHER" id="PTHR43877:SF2">
    <property type="entry name" value="AMINOALKYLPHOSPHONATE N-ACETYLTRANSFERASE-RELATED"/>
    <property type="match status" value="1"/>
</dbReference>
<evidence type="ECO:0000256" key="2">
    <source>
        <dbReference type="ARBA" id="ARBA00023315"/>
    </source>
</evidence>
<evidence type="ECO:0000313" key="4">
    <source>
        <dbReference type="EMBL" id="SLN57853.1"/>
    </source>
</evidence>
<accession>A0A1Y5T8K8</accession>
<dbReference type="CDD" id="cd04301">
    <property type="entry name" value="NAT_SF"/>
    <property type="match status" value="1"/>
</dbReference>
<dbReference type="PANTHER" id="PTHR43877">
    <property type="entry name" value="AMINOALKYLPHOSPHONATE N-ACETYLTRANSFERASE-RELATED-RELATED"/>
    <property type="match status" value="1"/>
</dbReference>
<dbReference type="PROSITE" id="PS51186">
    <property type="entry name" value="GNAT"/>
    <property type="match status" value="1"/>
</dbReference>
<proteinExistence type="predicted"/>
<dbReference type="Proteomes" id="UP000193827">
    <property type="component" value="Unassembled WGS sequence"/>
</dbReference>
<dbReference type="Pfam" id="PF00583">
    <property type="entry name" value="Acetyltransf_1"/>
    <property type="match status" value="1"/>
</dbReference>
<dbReference type="RefSeq" id="WP_176228667.1">
    <property type="nucleotide sequence ID" value="NZ_FWFL01000008.1"/>
</dbReference>
<protein>
    <submittedName>
        <fullName evidence="4">Putative acetyltransferase</fullName>
    </submittedName>
</protein>
<dbReference type="EMBL" id="FWFL01000008">
    <property type="protein sequence ID" value="SLN57853.1"/>
    <property type="molecule type" value="Genomic_DNA"/>
</dbReference>
<dbReference type="GO" id="GO:0016747">
    <property type="term" value="F:acyltransferase activity, transferring groups other than amino-acyl groups"/>
    <property type="evidence" value="ECO:0007669"/>
    <property type="project" value="InterPro"/>
</dbReference>
<dbReference type="Gene3D" id="3.40.630.30">
    <property type="match status" value="1"/>
</dbReference>
<evidence type="ECO:0000313" key="5">
    <source>
        <dbReference type="Proteomes" id="UP000193827"/>
    </source>
</evidence>
<dbReference type="InterPro" id="IPR016181">
    <property type="entry name" value="Acyl_CoA_acyltransferase"/>
</dbReference>
<organism evidence="4 5">
    <name type="scientific">Roseovarius litorisediminis</name>
    <dbReference type="NCBI Taxonomy" id="1312363"/>
    <lineage>
        <taxon>Bacteria</taxon>
        <taxon>Pseudomonadati</taxon>
        <taxon>Pseudomonadota</taxon>
        <taxon>Alphaproteobacteria</taxon>
        <taxon>Rhodobacterales</taxon>
        <taxon>Roseobacteraceae</taxon>
        <taxon>Roseovarius</taxon>
    </lineage>
</organism>
<keyword evidence="5" id="KW-1185">Reference proteome</keyword>
<gene>
    <name evidence="4" type="ORF">PEL8287_03119</name>
</gene>
<feature type="domain" description="N-acetyltransferase" evidence="3">
    <location>
        <begin position="3"/>
        <end position="145"/>
    </location>
</feature>
<dbReference type="InterPro" id="IPR000182">
    <property type="entry name" value="GNAT_dom"/>
</dbReference>
<reference evidence="4 5" key="1">
    <citation type="submission" date="2017-03" db="EMBL/GenBank/DDBJ databases">
        <authorList>
            <person name="Afonso C.L."/>
            <person name="Miller P.J."/>
            <person name="Scott M.A."/>
            <person name="Spackman E."/>
            <person name="Goraichik I."/>
            <person name="Dimitrov K.M."/>
            <person name="Suarez D.L."/>
            <person name="Swayne D.E."/>
        </authorList>
    </citation>
    <scope>NUCLEOTIDE SEQUENCE [LARGE SCALE GENOMIC DNA]</scope>
    <source>
        <strain evidence="4 5">CECT 8287</strain>
    </source>
</reference>
<dbReference type="InterPro" id="IPR050832">
    <property type="entry name" value="Bact_Acetyltransf"/>
</dbReference>
<keyword evidence="1 4" id="KW-0808">Transferase</keyword>
<name>A0A1Y5T8K8_9RHOB</name>
<dbReference type="SUPFAM" id="SSF55729">
    <property type="entry name" value="Acyl-CoA N-acyltransferases (Nat)"/>
    <property type="match status" value="1"/>
</dbReference>